<dbReference type="AlphaFoldDB" id="A0AAV7TGT4"/>
<evidence type="ECO:0000313" key="3">
    <source>
        <dbReference type="Proteomes" id="UP001066276"/>
    </source>
</evidence>
<proteinExistence type="predicted"/>
<evidence type="ECO:0000313" key="2">
    <source>
        <dbReference type="EMBL" id="KAJ1175782.1"/>
    </source>
</evidence>
<protein>
    <submittedName>
        <fullName evidence="2">Uncharacterized protein</fullName>
    </submittedName>
</protein>
<organism evidence="2 3">
    <name type="scientific">Pleurodeles waltl</name>
    <name type="common">Iberian ribbed newt</name>
    <dbReference type="NCBI Taxonomy" id="8319"/>
    <lineage>
        <taxon>Eukaryota</taxon>
        <taxon>Metazoa</taxon>
        <taxon>Chordata</taxon>
        <taxon>Craniata</taxon>
        <taxon>Vertebrata</taxon>
        <taxon>Euteleostomi</taxon>
        <taxon>Amphibia</taxon>
        <taxon>Batrachia</taxon>
        <taxon>Caudata</taxon>
        <taxon>Salamandroidea</taxon>
        <taxon>Salamandridae</taxon>
        <taxon>Pleurodelinae</taxon>
        <taxon>Pleurodeles</taxon>
    </lineage>
</organism>
<evidence type="ECO:0000256" key="1">
    <source>
        <dbReference type="SAM" id="MobiDB-lite"/>
    </source>
</evidence>
<reference evidence="2" key="1">
    <citation type="journal article" date="2022" name="bioRxiv">
        <title>Sequencing and chromosome-scale assembly of the giantPleurodeles waltlgenome.</title>
        <authorList>
            <person name="Brown T."/>
            <person name="Elewa A."/>
            <person name="Iarovenko S."/>
            <person name="Subramanian E."/>
            <person name="Araus A.J."/>
            <person name="Petzold A."/>
            <person name="Susuki M."/>
            <person name="Suzuki K.-i.T."/>
            <person name="Hayashi T."/>
            <person name="Toyoda A."/>
            <person name="Oliveira C."/>
            <person name="Osipova E."/>
            <person name="Leigh N.D."/>
            <person name="Simon A."/>
            <person name="Yun M.H."/>
        </authorList>
    </citation>
    <scope>NUCLEOTIDE SEQUENCE</scope>
    <source>
        <strain evidence="2">20211129_DDA</strain>
        <tissue evidence="2">Liver</tissue>
    </source>
</reference>
<accession>A0AAV7TGT4</accession>
<dbReference type="Proteomes" id="UP001066276">
    <property type="component" value="Chromosome 3_2"/>
</dbReference>
<feature type="region of interest" description="Disordered" evidence="1">
    <location>
        <begin position="228"/>
        <end position="248"/>
    </location>
</feature>
<keyword evidence="3" id="KW-1185">Reference proteome</keyword>
<gene>
    <name evidence="2" type="ORF">NDU88_001067</name>
</gene>
<comment type="caution">
    <text evidence="2">The sequence shown here is derived from an EMBL/GenBank/DDBJ whole genome shotgun (WGS) entry which is preliminary data.</text>
</comment>
<name>A0AAV7TGT4_PLEWA</name>
<sequence length="248" mass="26581">MEVNTARKRHSLAVLTSAHLVFSIRAQEQLHTVCIESTSDSALFIRCCTWVLGTSPLLVHPGSACCRVGDLGVEAAVRNRRRGHVATSSALIRGHAAISSRSQLLPGTRVTDSAGQTDRFSSKWDVYKVHFLISVRGNKSVLKPVKASATVPLTESGGKACLVGKPSRPVAEEESCLATKRLVDNIGIKKMYRRVRDGIGLFKHLAQSRAGVLRSLLEGWGRPLSRLSIASRGTPSHGPGDTGDGGLV</sequence>
<dbReference type="EMBL" id="JANPWB010000006">
    <property type="protein sequence ID" value="KAJ1175782.1"/>
    <property type="molecule type" value="Genomic_DNA"/>
</dbReference>